<accession>A0A645BR54</accession>
<dbReference type="EMBL" id="VSSQ01021827">
    <property type="protein sequence ID" value="MPM67682.1"/>
    <property type="molecule type" value="Genomic_DNA"/>
</dbReference>
<dbReference type="Gene3D" id="3.40.1360.10">
    <property type="match status" value="1"/>
</dbReference>
<dbReference type="InterPro" id="IPR034154">
    <property type="entry name" value="TOPRIM_DnaG/twinkle"/>
</dbReference>
<gene>
    <name evidence="1" type="ORF">SDC9_114606</name>
</gene>
<proteinExistence type="predicted"/>
<dbReference type="Pfam" id="PF13155">
    <property type="entry name" value="Toprim_2"/>
    <property type="match status" value="1"/>
</dbReference>
<comment type="caution">
    <text evidence="1">The sequence shown here is derived from an EMBL/GenBank/DDBJ whole genome shotgun (WGS) entry which is preliminary data.</text>
</comment>
<sequence>MKLCQSNNVSDALRAIEQAVPNPQFGSFSFRQQEFLNGITDVELKPLKHPALLELLTKRKIPVNIASEYCKEIHYRLNDKPYFAVAFSNDKGGYESLNPYFKGCLPPKEISTFDRQTTTVNLFEGFMDYLSLLTLQAKQADVSAVVLNSITNLERAIPFLSKHEKINAFLDNDEAGKQALGKLQKRNLPVVDISIRYAEYKDVNDYLCGKKLPPFQQKMANETEKPKPKIGKRFKR</sequence>
<name>A0A645BR54_9ZZZZ</name>
<dbReference type="CDD" id="cd01029">
    <property type="entry name" value="TOPRIM_primases"/>
    <property type="match status" value="1"/>
</dbReference>
<organism evidence="1">
    <name type="scientific">bioreactor metagenome</name>
    <dbReference type="NCBI Taxonomy" id="1076179"/>
    <lineage>
        <taxon>unclassified sequences</taxon>
        <taxon>metagenomes</taxon>
        <taxon>ecological metagenomes</taxon>
    </lineage>
</organism>
<evidence type="ECO:0000313" key="1">
    <source>
        <dbReference type="EMBL" id="MPM67682.1"/>
    </source>
</evidence>
<protein>
    <recommendedName>
        <fullName evidence="2">DNA primase</fullName>
    </recommendedName>
</protein>
<dbReference type="AlphaFoldDB" id="A0A645BR54"/>
<reference evidence="1" key="1">
    <citation type="submission" date="2019-08" db="EMBL/GenBank/DDBJ databases">
        <authorList>
            <person name="Kucharzyk K."/>
            <person name="Murdoch R.W."/>
            <person name="Higgins S."/>
            <person name="Loffler F."/>
        </authorList>
    </citation>
    <scope>NUCLEOTIDE SEQUENCE</scope>
</reference>
<dbReference type="SUPFAM" id="SSF56731">
    <property type="entry name" value="DNA primase core"/>
    <property type="match status" value="1"/>
</dbReference>
<evidence type="ECO:0008006" key="2">
    <source>
        <dbReference type="Google" id="ProtNLM"/>
    </source>
</evidence>